<name>A0A8J7Z5I4_9CYAN</name>
<dbReference type="EMBL" id="WVIE01000017">
    <property type="protein sequence ID" value="NDJ18541.1"/>
    <property type="molecule type" value="Genomic_DNA"/>
</dbReference>
<evidence type="ECO:0000313" key="2">
    <source>
        <dbReference type="EMBL" id="NDJ18541.1"/>
    </source>
</evidence>
<dbReference type="InterPro" id="IPR009492">
    <property type="entry name" value="TniQ"/>
</dbReference>
<feature type="domain" description="TniQ" evidence="1">
    <location>
        <begin position="33"/>
        <end position="188"/>
    </location>
</feature>
<dbReference type="AlphaFoldDB" id="A0A8J7Z5I4"/>
<accession>A0A8J7Z5I4</accession>
<organism evidence="2 3">
    <name type="scientific">Myxacorys almedinensis A</name>
    <dbReference type="NCBI Taxonomy" id="2690445"/>
    <lineage>
        <taxon>Bacteria</taxon>
        <taxon>Bacillati</taxon>
        <taxon>Cyanobacteriota</taxon>
        <taxon>Cyanophyceae</taxon>
        <taxon>Leptolyngbyales</taxon>
        <taxon>Leptolyngbyaceae</taxon>
        <taxon>Myxacorys</taxon>
        <taxon>Myxacorys almedinensis</taxon>
    </lineage>
</organism>
<protein>
    <recommendedName>
        <fullName evidence="1">TniQ domain-containing protein</fullName>
    </recommendedName>
</protein>
<sequence>MVVEDVPLYSTWDLETPKLPRRSHLYSLQPGGLGTARVESLTSYLSRLAEAHQVAVGALIRYEITPWFLIYSQSPRLSRADAWQVSWAIWQRNPKLLQETTATAWLAASQPVKRIVHALETLTLRQDLACLTLLPWRPLFSLTHAFHTEPFWCPMCYQEWRESGAIYTEPLMWSLEGVNVCPQHHCYLQLWCLYCRHPQPFLRLSARLGYCSNCGAWLGRSVEPTVFRPEDLKKKRWLFWCADAIGELLAFTPSLQLAPSDQFPQRRRKPQLTAFLKRCYKLGISCIEGLNLLSGSVDGVQLCLPGFESIK</sequence>
<dbReference type="Proteomes" id="UP000646053">
    <property type="component" value="Unassembled WGS sequence"/>
</dbReference>
<comment type="caution">
    <text evidence="2">The sequence shown here is derived from an EMBL/GenBank/DDBJ whole genome shotgun (WGS) entry which is preliminary data.</text>
</comment>
<evidence type="ECO:0000313" key="3">
    <source>
        <dbReference type="Proteomes" id="UP000646053"/>
    </source>
</evidence>
<reference evidence="2" key="1">
    <citation type="submission" date="2019-12" db="EMBL/GenBank/DDBJ databases">
        <title>High-Quality draft genome sequences of three cyanobacteria isolated from the limestone walls of the Old Cathedral of Coimbra.</title>
        <authorList>
            <person name="Tiago I."/>
            <person name="Soares F."/>
            <person name="Portugal A."/>
        </authorList>
    </citation>
    <scope>NUCLEOTIDE SEQUENCE</scope>
    <source>
        <strain evidence="2">A</strain>
    </source>
</reference>
<dbReference type="RefSeq" id="WP_162424071.1">
    <property type="nucleotide sequence ID" value="NZ_WVIE01000017.1"/>
</dbReference>
<keyword evidence="3" id="KW-1185">Reference proteome</keyword>
<dbReference type="Pfam" id="PF06527">
    <property type="entry name" value="TniQ"/>
    <property type="match status" value="1"/>
</dbReference>
<proteinExistence type="predicted"/>
<gene>
    <name evidence="2" type="ORF">GS601_14775</name>
</gene>
<evidence type="ECO:0000259" key="1">
    <source>
        <dbReference type="Pfam" id="PF06527"/>
    </source>
</evidence>